<keyword evidence="1" id="KW-0732">Signal</keyword>
<dbReference type="HOGENOM" id="CLU_1224643_0_0_1"/>
<evidence type="ECO:0000313" key="2">
    <source>
        <dbReference type="EMBL" id="EEQ41401.1"/>
    </source>
</evidence>
<proteinExistence type="predicted"/>
<organism evidence="2 3">
    <name type="scientific">Clavispora lusitaniae (strain ATCC 42720)</name>
    <name type="common">Yeast</name>
    <name type="synonym">Candida lusitaniae</name>
    <dbReference type="NCBI Taxonomy" id="306902"/>
    <lineage>
        <taxon>Eukaryota</taxon>
        <taxon>Fungi</taxon>
        <taxon>Dikarya</taxon>
        <taxon>Ascomycota</taxon>
        <taxon>Saccharomycotina</taxon>
        <taxon>Pichiomycetes</taxon>
        <taxon>Metschnikowiaceae</taxon>
        <taxon>Clavispora</taxon>
    </lineage>
</organism>
<evidence type="ECO:0008006" key="4">
    <source>
        <dbReference type="Google" id="ProtNLM"/>
    </source>
</evidence>
<dbReference type="AlphaFoldDB" id="C4YBF0"/>
<dbReference type="EMBL" id="CH408082">
    <property type="protein sequence ID" value="EEQ41401.1"/>
    <property type="molecule type" value="Genomic_DNA"/>
</dbReference>
<accession>C4YBF0</accession>
<protein>
    <recommendedName>
        <fullName evidence="4">Secreted protein</fullName>
    </recommendedName>
</protein>
<evidence type="ECO:0000313" key="3">
    <source>
        <dbReference type="Proteomes" id="UP000007703"/>
    </source>
</evidence>
<dbReference type="KEGG" id="clu:CLUG_05528"/>
<feature type="signal peptide" evidence="1">
    <location>
        <begin position="1"/>
        <end position="18"/>
    </location>
</feature>
<evidence type="ECO:0000256" key="1">
    <source>
        <dbReference type="SAM" id="SignalP"/>
    </source>
</evidence>
<dbReference type="InParanoid" id="C4YBF0"/>
<dbReference type="Proteomes" id="UP000007703">
    <property type="component" value="Unassembled WGS sequence"/>
</dbReference>
<sequence length="226" mass="25086">MFIVCSLLLVRHIQVAPALLGHHVRERRAEHTKVDGVLRKPKQVSVSFDHICGRHVAGARRGLVLAPVSLLAAQVASVDLLGDSLPLVFLAHVEQSPEQLHVSLAELGRSQQFSMKLVGQSPQRRLQSRSKRHVGAVRHGHVGAGGHRHWHRAQKSHSEIGLGRWPCVSVLERQHLGRVGPESGQSSVGRRIRMVGGRRSVRMRRRRVWVGSRRRLVFVVGGAKHG</sequence>
<name>C4YBF0_CLAL4</name>
<gene>
    <name evidence="2" type="ORF">CLUG_05528</name>
</gene>
<feature type="chain" id="PRO_5002946651" description="Secreted protein" evidence="1">
    <location>
        <begin position="19"/>
        <end position="226"/>
    </location>
</feature>
<reference evidence="2 3" key="1">
    <citation type="journal article" date="2009" name="Nature">
        <title>Evolution of pathogenicity and sexual reproduction in eight Candida genomes.</title>
        <authorList>
            <person name="Butler G."/>
            <person name="Rasmussen M.D."/>
            <person name="Lin M.F."/>
            <person name="Santos M.A."/>
            <person name="Sakthikumar S."/>
            <person name="Munro C.A."/>
            <person name="Rheinbay E."/>
            <person name="Grabherr M."/>
            <person name="Forche A."/>
            <person name="Reedy J.L."/>
            <person name="Agrafioti I."/>
            <person name="Arnaud M.B."/>
            <person name="Bates S."/>
            <person name="Brown A.J."/>
            <person name="Brunke S."/>
            <person name="Costanzo M.C."/>
            <person name="Fitzpatrick D.A."/>
            <person name="de Groot P.W."/>
            <person name="Harris D."/>
            <person name="Hoyer L.L."/>
            <person name="Hube B."/>
            <person name="Klis F.M."/>
            <person name="Kodira C."/>
            <person name="Lennard N."/>
            <person name="Logue M.E."/>
            <person name="Martin R."/>
            <person name="Neiman A.M."/>
            <person name="Nikolaou E."/>
            <person name="Quail M.A."/>
            <person name="Quinn J."/>
            <person name="Santos M.C."/>
            <person name="Schmitzberger F.F."/>
            <person name="Sherlock G."/>
            <person name="Shah P."/>
            <person name="Silverstein K.A."/>
            <person name="Skrzypek M.S."/>
            <person name="Soll D."/>
            <person name="Staggs R."/>
            <person name="Stansfield I."/>
            <person name="Stumpf M.P."/>
            <person name="Sudbery P.E."/>
            <person name="Srikantha T."/>
            <person name="Zeng Q."/>
            <person name="Berman J."/>
            <person name="Berriman M."/>
            <person name="Heitman J."/>
            <person name="Gow N.A."/>
            <person name="Lorenz M.C."/>
            <person name="Birren B.W."/>
            <person name="Kellis M."/>
            <person name="Cuomo C.A."/>
        </authorList>
    </citation>
    <scope>NUCLEOTIDE SEQUENCE [LARGE SCALE GENOMIC DNA]</scope>
    <source>
        <strain evidence="2 3">ATCC 42720</strain>
    </source>
</reference>
<dbReference type="VEuPathDB" id="FungiDB:CLUG_05528"/>